<protein>
    <submittedName>
        <fullName evidence="3">Twitching motility protein PilT</fullName>
    </submittedName>
</protein>
<dbReference type="PANTHER" id="PTHR39081:SF1">
    <property type="entry name" value="MUT7-C RNASE DOMAIN-CONTAINING PROTEIN"/>
    <property type="match status" value="1"/>
</dbReference>
<sequence>MKSTDSQSQTNDQGVEVTFRFYAKLNDFLPPWQRQKEIKKKFGRHTTLKDAIESLGIPHTEIALILVNGSAVGFDHKVSESARISVYPHFKSIDIGGLSPLRIDKSDFFKFVLDVHLGTLARYLRMLGFDALYSNDLADEKLAEISFDQQRILLTRDPGLLKRKKVVQGYFVRATEPRSQILELIREFQLKDKISPFGRCMRCNGLLKPISKEEINSDIPPRIKEMHSVFLQCQSCGRIYWKGSHYHKLMLFIDWILTHSY</sequence>
<dbReference type="RefSeq" id="WP_134439111.1">
    <property type="nucleotide sequence ID" value="NZ_LXQC01000046.1"/>
</dbReference>
<dbReference type="InterPro" id="IPR016155">
    <property type="entry name" value="Mopterin_synth/thiamin_S_b"/>
</dbReference>
<organism evidence="3 4">
    <name type="scientific">Methylacidiphilum caldifontis</name>
    <dbReference type="NCBI Taxonomy" id="2795386"/>
    <lineage>
        <taxon>Bacteria</taxon>
        <taxon>Pseudomonadati</taxon>
        <taxon>Verrucomicrobiota</taxon>
        <taxon>Methylacidiphilae</taxon>
        <taxon>Methylacidiphilales</taxon>
        <taxon>Methylacidiphilaceae</taxon>
        <taxon>Methylacidiphilum (ex Ratnadevi et al. 2023)</taxon>
    </lineage>
</organism>
<keyword evidence="4" id="KW-1185">Reference proteome</keyword>
<dbReference type="EMBL" id="LXQC01000046">
    <property type="protein sequence ID" value="TFE72071.1"/>
    <property type="molecule type" value="Genomic_DNA"/>
</dbReference>
<dbReference type="InterPro" id="IPR002782">
    <property type="entry name" value="Mut7-C_RNAse_dom"/>
</dbReference>
<feature type="domain" description="Ubiquitin Mut7-C" evidence="2">
    <location>
        <begin position="15"/>
        <end position="94"/>
    </location>
</feature>
<evidence type="ECO:0000259" key="2">
    <source>
        <dbReference type="Pfam" id="PF14451"/>
    </source>
</evidence>
<dbReference type="Proteomes" id="UP000297713">
    <property type="component" value="Unassembled WGS sequence"/>
</dbReference>
<dbReference type="AlphaFoldDB" id="A0A4Y8PHG5"/>
<dbReference type="Gene3D" id="3.10.20.30">
    <property type="match status" value="1"/>
</dbReference>
<evidence type="ECO:0000313" key="4">
    <source>
        <dbReference type="Proteomes" id="UP000297713"/>
    </source>
</evidence>
<dbReference type="PANTHER" id="PTHR39081">
    <property type="entry name" value="MUT7-C DOMAIN-CONTAINING PROTEIN"/>
    <property type="match status" value="1"/>
</dbReference>
<dbReference type="InterPro" id="IPR027798">
    <property type="entry name" value="Ub_Mut7C"/>
</dbReference>
<dbReference type="Pfam" id="PF01927">
    <property type="entry name" value="Mut7-C"/>
    <property type="match status" value="1"/>
</dbReference>
<dbReference type="Pfam" id="PF14451">
    <property type="entry name" value="Ub-Mut7C"/>
    <property type="match status" value="1"/>
</dbReference>
<accession>A0A4Y8PHG5</accession>
<gene>
    <name evidence="3" type="ORF">A7Q10_03945</name>
</gene>
<proteinExistence type="predicted"/>
<evidence type="ECO:0000259" key="1">
    <source>
        <dbReference type="Pfam" id="PF01927"/>
    </source>
</evidence>
<dbReference type="OrthoDB" id="9797655at2"/>
<evidence type="ECO:0000313" key="3">
    <source>
        <dbReference type="EMBL" id="TFE72071.1"/>
    </source>
</evidence>
<name>A0A4Y8PHG5_9BACT</name>
<reference evidence="3 4" key="1">
    <citation type="submission" date="2016-05" db="EMBL/GenBank/DDBJ databases">
        <title>Diversity and Homogeneity among Thermoacidophilic Verrucomicrobia Methanotrophs Linked with Geographical Origin.</title>
        <authorList>
            <person name="Erikstad H.-A."/>
            <person name="Smestad N.B."/>
            <person name="Ceballos R.M."/>
            <person name="Birkeland N.-K."/>
        </authorList>
    </citation>
    <scope>NUCLEOTIDE SEQUENCE [LARGE SCALE GENOMIC DNA]</scope>
    <source>
        <strain evidence="3 4">Phi</strain>
    </source>
</reference>
<dbReference type="SUPFAM" id="SSF54285">
    <property type="entry name" value="MoaD/ThiS"/>
    <property type="match status" value="1"/>
</dbReference>
<feature type="domain" description="Mut7-C RNAse" evidence="1">
    <location>
        <begin position="110"/>
        <end position="249"/>
    </location>
</feature>
<dbReference type="InterPro" id="IPR012675">
    <property type="entry name" value="Beta-grasp_dom_sf"/>
</dbReference>
<comment type="caution">
    <text evidence="3">The sequence shown here is derived from an EMBL/GenBank/DDBJ whole genome shotgun (WGS) entry which is preliminary data.</text>
</comment>